<dbReference type="PANTHER" id="PTHR31890:SF9">
    <property type="entry name" value="PLANT INVERTASE_PECTIN METHYLESTERASE INHIBITOR SUPERFAMILY PROTEIN"/>
    <property type="match status" value="1"/>
</dbReference>
<gene>
    <name evidence="2" type="ORF">KK1_041977</name>
</gene>
<evidence type="ECO:0000313" key="3">
    <source>
        <dbReference type="Proteomes" id="UP000075243"/>
    </source>
</evidence>
<dbReference type="Proteomes" id="UP000075243">
    <property type="component" value="Unassembled WGS sequence"/>
</dbReference>
<organism evidence="2 3">
    <name type="scientific">Cajanus cajan</name>
    <name type="common">Pigeon pea</name>
    <name type="synonym">Cajanus indicus</name>
    <dbReference type="NCBI Taxonomy" id="3821"/>
    <lineage>
        <taxon>Eukaryota</taxon>
        <taxon>Viridiplantae</taxon>
        <taxon>Streptophyta</taxon>
        <taxon>Embryophyta</taxon>
        <taxon>Tracheophyta</taxon>
        <taxon>Spermatophyta</taxon>
        <taxon>Magnoliopsida</taxon>
        <taxon>eudicotyledons</taxon>
        <taxon>Gunneridae</taxon>
        <taxon>Pentapetalae</taxon>
        <taxon>rosids</taxon>
        <taxon>fabids</taxon>
        <taxon>Fabales</taxon>
        <taxon>Fabaceae</taxon>
        <taxon>Papilionoideae</taxon>
        <taxon>50 kb inversion clade</taxon>
        <taxon>NPAAA clade</taxon>
        <taxon>indigoferoid/millettioid clade</taxon>
        <taxon>Phaseoleae</taxon>
        <taxon>Cajanus</taxon>
    </lineage>
</organism>
<evidence type="ECO:0000313" key="2">
    <source>
        <dbReference type="EMBL" id="KYP36875.1"/>
    </source>
</evidence>
<dbReference type="AlphaFoldDB" id="A0A151R332"/>
<keyword evidence="1" id="KW-0732">Signal</keyword>
<protein>
    <recommendedName>
        <fullName evidence="4">Pectinesterase inhibitor domain-containing protein</fullName>
    </recommendedName>
</protein>
<dbReference type="PANTHER" id="PTHR31890">
    <property type="entry name" value="PLANT INVERTASE/PECTIN METHYLESTERASE INHIBITOR SUPERFAMILY PROTEIN"/>
    <property type="match status" value="1"/>
</dbReference>
<feature type="signal peptide" evidence="1">
    <location>
        <begin position="1"/>
        <end position="27"/>
    </location>
</feature>
<accession>A0A151R332</accession>
<dbReference type="SUPFAM" id="SSF101148">
    <property type="entry name" value="Plant invertase/pectin methylesterase inhibitor"/>
    <property type="match status" value="1"/>
</dbReference>
<dbReference type="Gramene" id="C.cajan_40052.t">
    <property type="protein sequence ID" value="C.cajan_40052.t.cds1"/>
    <property type="gene ID" value="C.cajan_40052"/>
</dbReference>
<reference evidence="2" key="1">
    <citation type="journal article" date="2012" name="Nat. Biotechnol.">
        <title>Draft genome sequence of pigeonpea (Cajanus cajan), an orphan legume crop of resource-poor farmers.</title>
        <authorList>
            <person name="Varshney R.K."/>
            <person name="Chen W."/>
            <person name="Li Y."/>
            <person name="Bharti A.K."/>
            <person name="Saxena R.K."/>
            <person name="Schlueter J.A."/>
            <person name="Donoghue M.T."/>
            <person name="Azam S."/>
            <person name="Fan G."/>
            <person name="Whaley A.M."/>
            <person name="Farmer A.D."/>
            <person name="Sheridan J."/>
            <person name="Iwata A."/>
            <person name="Tuteja R."/>
            <person name="Penmetsa R.V."/>
            <person name="Wu W."/>
            <person name="Upadhyaya H.D."/>
            <person name="Yang S.P."/>
            <person name="Shah T."/>
            <person name="Saxena K.B."/>
            <person name="Michael T."/>
            <person name="McCombie W.R."/>
            <person name="Yang B."/>
            <person name="Zhang G."/>
            <person name="Yang H."/>
            <person name="Wang J."/>
            <person name="Spillane C."/>
            <person name="Cook D.R."/>
            <person name="May G.D."/>
            <person name="Xu X."/>
            <person name="Jackson S.A."/>
        </authorList>
    </citation>
    <scope>NUCLEOTIDE SEQUENCE [LARGE SCALE GENOMIC DNA]</scope>
</reference>
<dbReference type="OMA" id="NSCVEAY"/>
<dbReference type="EMBL" id="KQ484162">
    <property type="protein sequence ID" value="KYP36875.1"/>
    <property type="molecule type" value="Genomic_DNA"/>
</dbReference>
<evidence type="ECO:0000256" key="1">
    <source>
        <dbReference type="SAM" id="SignalP"/>
    </source>
</evidence>
<name>A0A151R332_CAJCA</name>
<proteinExistence type="predicted"/>
<keyword evidence="3" id="KW-1185">Reference proteome</keyword>
<sequence length="177" mass="19403">MNSSKLPLLMFTFSLILIFHAPLPTLATTLCEALCEEAKEDKGRCLHLLKLDPRILEATDNIEISKLILGFGLRKAKRTQKLLKEMMETNHSPLLAECATTIYGGMLSSFRSSIAELTVDSLSANYDAQVAGDGTKTCEKVLAEAKIDNPTFNALNKDVLLLSKLGYLATNKIPQTS</sequence>
<evidence type="ECO:0008006" key="4">
    <source>
        <dbReference type="Google" id="ProtNLM"/>
    </source>
</evidence>
<dbReference type="InterPro" id="IPR035513">
    <property type="entry name" value="Invertase/methylesterase_inhib"/>
</dbReference>
<dbReference type="STRING" id="3821.A0A151R332"/>
<dbReference type="OrthoDB" id="1094634at2759"/>
<dbReference type="Gene3D" id="1.20.140.40">
    <property type="entry name" value="Invertase/pectin methylesterase inhibitor family protein"/>
    <property type="match status" value="1"/>
</dbReference>
<feature type="chain" id="PRO_5007587694" description="Pectinesterase inhibitor domain-containing protein" evidence="1">
    <location>
        <begin position="28"/>
        <end position="177"/>
    </location>
</feature>